<feature type="region of interest" description="Disordered" evidence="7">
    <location>
        <begin position="75"/>
        <end position="113"/>
    </location>
</feature>
<evidence type="ECO:0000313" key="9">
    <source>
        <dbReference type="EMBL" id="THG17633.1"/>
    </source>
</evidence>
<dbReference type="GO" id="GO:0045892">
    <property type="term" value="P:negative regulation of DNA-templated transcription"/>
    <property type="evidence" value="ECO:0007669"/>
    <property type="project" value="UniProtKB-UniRule"/>
</dbReference>
<keyword evidence="2 6" id="KW-0678">Repressor</keyword>
<dbReference type="PROSITE" id="PS51754">
    <property type="entry name" value="OVATE"/>
    <property type="match status" value="1"/>
</dbReference>
<evidence type="ECO:0000313" key="10">
    <source>
        <dbReference type="Proteomes" id="UP000306102"/>
    </source>
</evidence>
<comment type="caution">
    <text evidence="9">The sequence shown here is derived from an EMBL/GenBank/DDBJ whole genome shotgun (WGS) entry which is preliminary data.</text>
</comment>
<dbReference type="PANTHER" id="PTHR33057:SF224">
    <property type="entry name" value="TRANSCRIPTION REPRESSOR"/>
    <property type="match status" value="1"/>
</dbReference>
<evidence type="ECO:0000256" key="5">
    <source>
        <dbReference type="ARBA" id="ARBA00023242"/>
    </source>
</evidence>
<feature type="compositionally biased region" description="Basic and acidic residues" evidence="7">
    <location>
        <begin position="82"/>
        <end position="91"/>
    </location>
</feature>
<comment type="subcellular location">
    <subcellularLocation>
        <location evidence="1 6">Nucleus</location>
    </subcellularLocation>
</comment>
<feature type="region of interest" description="Disordered" evidence="7">
    <location>
        <begin position="136"/>
        <end position="155"/>
    </location>
</feature>
<evidence type="ECO:0000259" key="8">
    <source>
        <dbReference type="PROSITE" id="PS51754"/>
    </source>
</evidence>
<protein>
    <recommendedName>
        <fullName evidence="6">Transcription repressor</fullName>
    </recommendedName>
    <alternativeName>
        <fullName evidence="6">Ovate family protein</fullName>
    </alternativeName>
</protein>
<reference evidence="9 10" key="1">
    <citation type="journal article" date="2018" name="Proc. Natl. Acad. Sci. U.S.A.">
        <title>Draft genome sequence of Camellia sinensis var. sinensis provides insights into the evolution of the tea genome and tea quality.</title>
        <authorList>
            <person name="Wei C."/>
            <person name="Yang H."/>
            <person name="Wang S."/>
            <person name="Zhao J."/>
            <person name="Liu C."/>
            <person name="Gao L."/>
            <person name="Xia E."/>
            <person name="Lu Y."/>
            <person name="Tai Y."/>
            <person name="She G."/>
            <person name="Sun J."/>
            <person name="Cao H."/>
            <person name="Tong W."/>
            <person name="Gao Q."/>
            <person name="Li Y."/>
            <person name="Deng W."/>
            <person name="Jiang X."/>
            <person name="Wang W."/>
            <person name="Chen Q."/>
            <person name="Zhang S."/>
            <person name="Li H."/>
            <person name="Wu J."/>
            <person name="Wang P."/>
            <person name="Li P."/>
            <person name="Shi C."/>
            <person name="Zheng F."/>
            <person name="Jian J."/>
            <person name="Huang B."/>
            <person name="Shan D."/>
            <person name="Shi M."/>
            <person name="Fang C."/>
            <person name="Yue Y."/>
            <person name="Li F."/>
            <person name="Li D."/>
            <person name="Wei S."/>
            <person name="Han B."/>
            <person name="Jiang C."/>
            <person name="Yin Y."/>
            <person name="Xia T."/>
            <person name="Zhang Z."/>
            <person name="Bennetzen J.L."/>
            <person name="Zhao S."/>
            <person name="Wan X."/>
        </authorList>
    </citation>
    <scope>NUCLEOTIDE SEQUENCE [LARGE SCALE GENOMIC DNA]</scope>
    <source>
        <strain evidence="10">cv. Shuchazao</strain>
        <tissue evidence="9">Leaf</tissue>
    </source>
</reference>
<dbReference type="EMBL" id="SDRB02003467">
    <property type="protein sequence ID" value="THG17633.1"/>
    <property type="molecule type" value="Genomic_DNA"/>
</dbReference>
<dbReference type="InterPro" id="IPR006458">
    <property type="entry name" value="Ovate_C"/>
</dbReference>
<dbReference type="Proteomes" id="UP000306102">
    <property type="component" value="Unassembled WGS sequence"/>
</dbReference>
<proteinExistence type="predicted"/>
<evidence type="ECO:0000256" key="1">
    <source>
        <dbReference type="ARBA" id="ARBA00004123"/>
    </source>
</evidence>
<feature type="domain" description="OVATE" evidence="8">
    <location>
        <begin position="195"/>
        <end position="254"/>
    </location>
</feature>
<name>A0A4S4ELX4_CAMSN</name>
<keyword evidence="5 6" id="KW-0539">Nucleus</keyword>
<organism evidence="9 10">
    <name type="scientific">Camellia sinensis var. sinensis</name>
    <name type="common">China tea</name>
    <dbReference type="NCBI Taxonomy" id="542762"/>
    <lineage>
        <taxon>Eukaryota</taxon>
        <taxon>Viridiplantae</taxon>
        <taxon>Streptophyta</taxon>
        <taxon>Embryophyta</taxon>
        <taxon>Tracheophyta</taxon>
        <taxon>Spermatophyta</taxon>
        <taxon>Magnoliopsida</taxon>
        <taxon>eudicotyledons</taxon>
        <taxon>Gunneridae</taxon>
        <taxon>Pentapetalae</taxon>
        <taxon>asterids</taxon>
        <taxon>Ericales</taxon>
        <taxon>Theaceae</taxon>
        <taxon>Camellia</taxon>
    </lineage>
</organism>
<evidence type="ECO:0000256" key="7">
    <source>
        <dbReference type="SAM" id="MobiDB-lite"/>
    </source>
</evidence>
<dbReference type="AlphaFoldDB" id="A0A4S4ELX4"/>
<dbReference type="PANTHER" id="PTHR33057">
    <property type="entry name" value="TRANSCRIPTION REPRESSOR OFP7-RELATED"/>
    <property type="match status" value="1"/>
</dbReference>
<dbReference type="Pfam" id="PF04844">
    <property type="entry name" value="Ovate"/>
    <property type="match status" value="1"/>
</dbReference>
<dbReference type="NCBIfam" id="TIGR01568">
    <property type="entry name" value="A_thal_3678"/>
    <property type="match status" value="1"/>
</dbReference>
<accession>A0A4S4ELX4</accession>
<gene>
    <name evidence="9" type="ORF">TEA_014742</name>
</gene>
<keyword evidence="10" id="KW-1185">Reference proteome</keyword>
<dbReference type="InterPro" id="IPR038933">
    <property type="entry name" value="Ovate"/>
</dbReference>
<keyword evidence="4 6" id="KW-0804">Transcription</keyword>
<sequence length="257" mass="29353">MAFKAFISRVTSSFKFCRSENPSNIPENPIQLSPNPLFIDCQLATPLPFKPHHSTFKHHVSSIFGCGFRTHEDDLPESPPCKWDETPRRDYNSSISNDSNDELFPPLPPHPPTRHPITTSISGNSDNELFLPHSPPPTLTRHPITTSSADSGLCGYERDDEEEEIVTLSLNRKKRMKKLLPSFPTEGKVKDSFAMVMESMDPYEDFKASMMEMILAKQLFEAKDFEQLLECFFSLNLRHHHGVIVEAFSDIWKTIFL</sequence>
<evidence type="ECO:0000256" key="6">
    <source>
        <dbReference type="RuleBase" id="RU367028"/>
    </source>
</evidence>
<comment type="function">
    <text evidence="6">Transcriptional repressor that regulates multiple aspects of plant growth and development.</text>
</comment>
<evidence type="ECO:0000256" key="4">
    <source>
        <dbReference type="ARBA" id="ARBA00023163"/>
    </source>
</evidence>
<dbReference type="STRING" id="542762.A0A4S4ELX4"/>
<evidence type="ECO:0000256" key="2">
    <source>
        <dbReference type="ARBA" id="ARBA00022491"/>
    </source>
</evidence>
<evidence type="ECO:0000256" key="3">
    <source>
        <dbReference type="ARBA" id="ARBA00023015"/>
    </source>
</evidence>
<keyword evidence="3 6" id="KW-0805">Transcription regulation</keyword>
<dbReference type="GO" id="GO:0005634">
    <property type="term" value="C:nucleus"/>
    <property type="evidence" value="ECO:0007669"/>
    <property type="project" value="UniProtKB-SubCell"/>
</dbReference>